<evidence type="ECO:0000259" key="1">
    <source>
        <dbReference type="Pfam" id="PF05685"/>
    </source>
</evidence>
<organism evidence="2 3">
    <name type="scientific">Nocardia otitidiscaviarum</name>
    <dbReference type="NCBI Taxonomy" id="1823"/>
    <lineage>
        <taxon>Bacteria</taxon>
        <taxon>Bacillati</taxon>
        <taxon>Actinomycetota</taxon>
        <taxon>Actinomycetes</taxon>
        <taxon>Mycobacteriales</taxon>
        <taxon>Nocardiaceae</taxon>
        <taxon>Nocardia</taxon>
    </lineage>
</organism>
<sequence>MSVPHLEQPDIPEYMTWEELERLPEEIAEQIELWDGRVMWMRRGPAEHQTFTNLLWSALRRCARSDVTRHPDHCWRVTTETNVFFGASGKSDFVTPDFLIHRCLETPYQDVRAADVHLVGEVLSPGNTASDIEAKKARYARAGIPLYWEVALAREASVIEKVRAFALQTEPGQLVPAGVHLLHAANYLMAGEWTAADTDGIEFDFPFQLRIPWEELAF</sequence>
<dbReference type="AlphaFoldDB" id="A0A516NRX6"/>
<dbReference type="RefSeq" id="WP_143982695.1">
    <property type="nucleotide sequence ID" value="NZ_CP041695.1"/>
</dbReference>
<dbReference type="GeneID" id="80335823"/>
<dbReference type="Gene3D" id="3.90.1570.10">
    <property type="entry name" value="tt1808, chain A"/>
    <property type="match status" value="1"/>
</dbReference>
<gene>
    <name evidence="2" type="ORF">FOH10_26025</name>
</gene>
<dbReference type="Proteomes" id="UP000317039">
    <property type="component" value="Chromosome"/>
</dbReference>
<feature type="domain" description="Putative restriction endonuclease" evidence="1">
    <location>
        <begin position="17"/>
        <end position="151"/>
    </location>
</feature>
<name>A0A516NRX6_9NOCA</name>
<keyword evidence="2" id="KW-0540">Nuclease</keyword>
<reference evidence="2 3" key="1">
    <citation type="submission" date="2019-07" db="EMBL/GenBank/DDBJ databases">
        <title>Complete Genome Sequence and Methylome Analysis of Nocardia otitidis-caviarum NEB252.</title>
        <authorList>
            <person name="Fomenkov A."/>
            <person name="Anton B.P."/>
            <person name="Vincze T."/>
            <person name="Roberts R.J."/>
        </authorList>
    </citation>
    <scope>NUCLEOTIDE SEQUENCE [LARGE SCALE GENOMIC DNA]</scope>
    <source>
        <strain evidence="2 3">NEB252</strain>
    </source>
</reference>
<dbReference type="InterPro" id="IPR012296">
    <property type="entry name" value="Nuclease_put_TT1808"/>
</dbReference>
<dbReference type="EMBL" id="CP041695">
    <property type="protein sequence ID" value="QDP81665.1"/>
    <property type="molecule type" value="Genomic_DNA"/>
</dbReference>
<evidence type="ECO:0000313" key="3">
    <source>
        <dbReference type="Proteomes" id="UP000317039"/>
    </source>
</evidence>
<dbReference type="Pfam" id="PF05685">
    <property type="entry name" value="Uma2"/>
    <property type="match status" value="1"/>
</dbReference>
<dbReference type="GO" id="GO:0004519">
    <property type="term" value="F:endonuclease activity"/>
    <property type="evidence" value="ECO:0007669"/>
    <property type="project" value="UniProtKB-KW"/>
</dbReference>
<protein>
    <submittedName>
        <fullName evidence="2">Uma2 family endonuclease</fullName>
    </submittedName>
</protein>
<dbReference type="InterPro" id="IPR008538">
    <property type="entry name" value="Uma2"/>
</dbReference>
<keyword evidence="2" id="KW-0378">Hydrolase</keyword>
<dbReference type="SUPFAM" id="SSF52980">
    <property type="entry name" value="Restriction endonuclease-like"/>
    <property type="match status" value="1"/>
</dbReference>
<keyword evidence="2" id="KW-0255">Endonuclease</keyword>
<proteinExistence type="predicted"/>
<dbReference type="KEGG" id="nod:FOH10_26025"/>
<evidence type="ECO:0000313" key="2">
    <source>
        <dbReference type="EMBL" id="QDP81665.1"/>
    </source>
</evidence>
<accession>A0A516NRX6</accession>
<dbReference type="CDD" id="cd06260">
    <property type="entry name" value="DUF820-like"/>
    <property type="match status" value="1"/>
</dbReference>
<dbReference type="InterPro" id="IPR011335">
    <property type="entry name" value="Restrct_endonuc-II-like"/>
</dbReference>